<gene>
    <name evidence="3" type="ORF">CCR75_009090</name>
</gene>
<dbReference type="RefSeq" id="XP_067819520.1">
    <property type="nucleotide sequence ID" value="XM_067967136.1"/>
</dbReference>
<accession>A0A976IFL6</accession>
<dbReference type="EMBL" id="SHOA02000019">
    <property type="protein sequence ID" value="TDH70021.1"/>
    <property type="molecule type" value="Genomic_DNA"/>
</dbReference>
<dbReference type="Pfam" id="PF07896">
    <property type="entry name" value="DUF1674"/>
    <property type="match status" value="1"/>
</dbReference>
<name>A0A976IFL6_BRELC</name>
<dbReference type="PANTHER" id="PTHR28524:SF3">
    <property type="entry name" value="SUCCINATE DEHYDROGENASE ASSEMBLY FACTOR 4, MITOCHONDRIAL"/>
    <property type="match status" value="1"/>
</dbReference>
<dbReference type="GO" id="GO:0034553">
    <property type="term" value="P:mitochondrial respiratory chain complex II assembly"/>
    <property type="evidence" value="ECO:0007669"/>
    <property type="project" value="TreeGrafter"/>
</dbReference>
<evidence type="ECO:0000256" key="1">
    <source>
        <dbReference type="ARBA" id="ARBA00005701"/>
    </source>
</evidence>
<dbReference type="GO" id="GO:0005739">
    <property type="term" value="C:mitochondrion"/>
    <property type="evidence" value="ECO:0007669"/>
    <property type="project" value="TreeGrafter"/>
</dbReference>
<dbReference type="OrthoDB" id="201362at2759"/>
<evidence type="ECO:0000313" key="3">
    <source>
        <dbReference type="EMBL" id="TDH70021.1"/>
    </source>
</evidence>
<dbReference type="PANTHER" id="PTHR28524">
    <property type="entry name" value="SUCCINATE DEHYDROGENASE ASSEMBLY FACTOR 4, MITOCHONDRIAL"/>
    <property type="match status" value="1"/>
</dbReference>
<sequence>MASRWLLKASSRRSLVSLRTPSCRYLNQQQSYAVSSRSKDIECDMLHITSTPRAPLVDDLAEFDDDDAEEMVTIGPVGAEYGGPTRGGKFKEPTRFGDWERNGRCSDF</sequence>
<dbReference type="InterPro" id="IPR012875">
    <property type="entry name" value="SDHF4"/>
</dbReference>
<protein>
    <recommendedName>
        <fullName evidence="2">Succinate dehydrogenase assembly factor 4, mitochondrial</fullName>
    </recommendedName>
</protein>
<dbReference type="Proteomes" id="UP000294530">
    <property type="component" value="Unassembled WGS sequence"/>
</dbReference>
<proteinExistence type="inferred from homology"/>
<dbReference type="KEGG" id="blac:94352807"/>
<comment type="similarity">
    <text evidence="1">Belongs to the SDHAF4 family.</text>
</comment>
<evidence type="ECO:0000256" key="2">
    <source>
        <dbReference type="ARBA" id="ARBA00022170"/>
    </source>
</evidence>
<comment type="caution">
    <text evidence="3">The sequence shown here is derived from an EMBL/GenBank/DDBJ whole genome shotgun (WGS) entry which is preliminary data.</text>
</comment>
<keyword evidence="4" id="KW-1185">Reference proteome</keyword>
<dbReference type="GeneID" id="94352807"/>
<organism evidence="3 4">
    <name type="scientific">Bremia lactucae</name>
    <name type="common">Lettuce downy mildew</name>
    <dbReference type="NCBI Taxonomy" id="4779"/>
    <lineage>
        <taxon>Eukaryota</taxon>
        <taxon>Sar</taxon>
        <taxon>Stramenopiles</taxon>
        <taxon>Oomycota</taxon>
        <taxon>Peronosporomycetes</taxon>
        <taxon>Peronosporales</taxon>
        <taxon>Peronosporaceae</taxon>
        <taxon>Bremia</taxon>
    </lineage>
</organism>
<dbReference type="AlphaFoldDB" id="A0A976IFL6"/>
<reference evidence="3 4" key="1">
    <citation type="journal article" date="2021" name="Genome Biol.">
        <title>AFLAP: assembly-free linkage analysis pipeline using k-mers from genome sequencing data.</title>
        <authorList>
            <person name="Fletcher K."/>
            <person name="Zhang L."/>
            <person name="Gil J."/>
            <person name="Han R."/>
            <person name="Cavanaugh K."/>
            <person name="Michelmore R."/>
        </authorList>
    </citation>
    <scope>NUCLEOTIDE SEQUENCE [LARGE SCALE GENOMIC DNA]</scope>
    <source>
        <strain evidence="3 4">SF5</strain>
    </source>
</reference>
<evidence type="ECO:0000313" key="4">
    <source>
        <dbReference type="Proteomes" id="UP000294530"/>
    </source>
</evidence>